<keyword evidence="3" id="KW-1185">Reference proteome</keyword>
<proteinExistence type="predicted"/>
<sequence length="173" mass="18510">MASPSSADPADSQTTPAATTADPVPAMPASDAGGPGPEQTQTNGEAAPPPPPTTRPSRVRDVSPRALSEIKNGHELIWGVLCALLGHKGIYEQAAGELHGDINPNSIVLLDHPGAARPWDQPARTAGAMIYWEPPISIQTARKMGEVRDRPCPPPQTRERALPPYAFGYRWYH</sequence>
<protein>
    <recommendedName>
        <fullName evidence="4">Fungal-type protein kinase domain-containing protein</fullName>
    </recommendedName>
</protein>
<dbReference type="AlphaFoldDB" id="A0A1M2VNX5"/>
<evidence type="ECO:0000256" key="1">
    <source>
        <dbReference type="SAM" id="MobiDB-lite"/>
    </source>
</evidence>
<dbReference type="EMBL" id="MNAD01000951">
    <property type="protein sequence ID" value="OJT09309.1"/>
    <property type="molecule type" value="Genomic_DNA"/>
</dbReference>
<dbReference type="OrthoDB" id="5584477at2759"/>
<organism evidence="2 3">
    <name type="scientific">Trametes pubescens</name>
    <name type="common">White-rot fungus</name>
    <dbReference type="NCBI Taxonomy" id="154538"/>
    <lineage>
        <taxon>Eukaryota</taxon>
        <taxon>Fungi</taxon>
        <taxon>Dikarya</taxon>
        <taxon>Basidiomycota</taxon>
        <taxon>Agaricomycotina</taxon>
        <taxon>Agaricomycetes</taxon>
        <taxon>Polyporales</taxon>
        <taxon>Polyporaceae</taxon>
        <taxon>Trametes</taxon>
    </lineage>
</organism>
<gene>
    <name evidence="2" type="ORF">TRAPUB_14248</name>
</gene>
<feature type="region of interest" description="Disordered" evidence="1">
    <location>
        <begin position="1"/>
        <end position="62"/>
    </location>
</feature>
<reference evidence="2 3" key="1">
    <citation type="submission" date="2016-10" db="EMBL/GenBank/DDBJ databases">
        <title>Genome sequence of the basidiomycete white-rot fungus Trametes pubescens.</title>
        <authorList>
            <person name="Makela M.R."/>
            <person name="Granchi Z."/>
            <person name="Peng M."/>
            <person name="De Vries R.P."/>
            <person name="Grigoriev I."/>
            <person name="Riley R."/>
            <person name="Hilden K."/>
        </authorList>
    </citation>
    <scope>NUCLEOTIDE SEQUENCE [LARGE SCALE GENOMIC DNA]</scope>
    <source>
        <strain evidence="2 3">FBCC735</strain>
    </source>
</reference>
<evidence type="ECO:0000313" key="2">
    <source>
        <dbReference type="EMBL" id="OJT09309.1"/>
    </source>
</evidence>
<evidence type="ECO:0000313" key="3">
    <source>
        <dbReference type="Proteomes" id="UP000184267"/>
    </source>
</evidence>
<feature type="compositionally biased region" description="Low complexity" evidence="1">
    <location>
        <begin position="1"/>
        <end position="29"/>
    </location>
</feature>
<dbReference type="Proteomes" id="UP000184267">
    <property type="component" value="Unassembled WGS sequence"/>
</dbReference>
<accession>A0A1M2VNX5</accession>
<name>A0A1M2VNX5_TRAPU</name>
<comment type="caution">
    <text evidence="2">The sequence shown here is derived from an EMBL/GenBank/DDBJ whole genome shotgun (WGS) entry which is preliminary data.</text>
</comment>
<dbReference type="OMA" id="GAMIYWE"/>
<evidence type="ECO:0008006" key="4">
    <source>
        <dbReference type="Google" id="ProtNLM"/>
    </source>
</evidence>